<dbReference type="Proteomes" id="UP000800038">
    <property type="component" value="Unassembled WGS sequence"/>
</dbReference>
<evidence type="ECO:0000313" key="2">
    <source>
        <dbReference type="Proteomes" id="UP000800038"/>
    </source>
</evidence>
<keyword evidence="2" id="KW-1185">Reference proteome</keyword>
<evidence type="ECO:0000313" key="1">
    <source>
        <dbReference type="EMBL" id="KAF1939571.1"/>
    </source>
</evidence>
<reference evidence="1" key="1">
    <citation type="journal article" date="2020" name="Stud. Mycol.">
        <title>101 Dothideomycetes genomes: a test case for predicting lifestyles and emergence of pathogens.</title>
        <authorList>
            <person name="Haridas S."/>
            <person name="Albert R."/>
            <person name="Binder M."/>
            <person name="Bloem J."/>
            <person name="Labutti K."/>
            <person name="Salamov A."/>
            <person name="Andreopoulos B."/>
            <person name="Baker S."/>
            <person name="Barry K."/>
            <person name="Bills G."/>
            <person name="Bluhm B."/>
            <person name="Cannon C."/>
            <person name="Castanera R."/>
            <person name="Culley D."/>
            <person name="Daum C."/>
            <person name="Ezra D."/>
            <person name="Gonzalez J."/>
            <person name="Henrissat B."/>
            <person name="Kuo A."/>
            <person name="Liang C."/>
            <person name="Lipzen A."/>
            <person name="Lutzoni F."/>
            <person name="Magnuson J."/>
            <person name="Mondo S."/>
            <person name="Nolan M."/>
            <person name="Ohm R."/>
            <person name="Pangilinan J."/>
            <person name="Park H.-J."/>
            <person name="Ramirez L."/>
            <person name="Alfaro M."/>
            <person name="Sun H."/>
            <person name="Tritt A."/>
            <person name="Yoshinaga Y."/>
            <person name="Zwiers L.-H."/>
            <person name="Turgeon B."/>
            <person name="Goodwin S."/>
            <person name="Spatafora J."/>
            <person name="Crous P."/>
            <person name="Grigoriev I."/>
        </authorList>
    </citation>
    <scope>NUCLEOTIDE SEQUENCE</scope>
    <source>
        <strain evidence="1">CBS 161.51</strain>
    </source>
</reference>
<gene>
    <name evidence="1" type="ORF">EJ02DRAFT_456870</name>
</gene>
<protein>
    <submittedName>
        <fullName evidence="1">Uncharacterized protein</fullName>
    </submittedName>
</protein>
<name>A0A6A5SFZ4_9PLEO</name>
<proteinExistence type="predicted"/>
<dbReference type="AlphaFoldDB" id="A0A6A5SFZ4"/>
<dbReference type="EMBL" id="ML976079">
    <property type="protein sequence ID" value="KAF1939571.1"/>
    <property type="molecule type" value="Genomic_DNA"/>
</dbReference>
<sequence length="75" mass="8513">MIFIETLDVAYRDELVPIWADQRLSKTVGVEQMLWLRNATTDTEQQVAHLHARGLVLLVAQDILAGGRLEGRLTR</sequence>
<accession>A0A6A5SFZ4</accession>
<organism evidence="1 2">
    <name type="scientific">Clathrospora elynae</name>
    <dbReference type="NCBI Taxonomy" id="706981"/>
    <lineage>
        <taxon>Eukaryota</taxon>
        <taxon>Fungi</taxon>
        <taxon>Dikarya</taxon>
        <taxon>Ascomycota</taxon>
        <taxon>Pezizomycotina</taxon>
        <taxon>Dothideomycetes</taxon>
        <taxon>Pleosporomycetidae</taxon>
        <taxon>Pleosporales</taxon>
        <taxon>Diademaceae</taxon>
        <taxon>Clathrospora</taxon>
    </lineage>
</organism>